<feature type="chain" id="PRO_5038621768" description="Lipoprotein" evidence="1">
    <location>
        <begin position="20"/>
        <end position="769"/>
    </location>
</feature>
<dbReference type="Pfam" id="PF11308">
    <property type="entry name" value="Glyco_hydro_129"/>
    <property type="match status" value="1"/>
</dbReference>
<dbReference type="EMBL" id="CP033464">
    <property type="protein sequence ID" value="QDX94043.1"/>
    <property type="molecule type" value="Genomic_DNA"/>
</dbReference>
<proteinExistence type="predicted"/>
<reference evidence="2 3" key="1">
    <citation type="submission" date="2018-11" db="EMBL/GenBank/DDBJ databases">
        <title>Phylogenetic determinants of toxin gene distribution in genomes of Brevibacillus laterosporus.</title>
        <authorList>
            <person name="Glare T.R."/>
            <person name="Durrant A."/>
            <person name="Berry C."/>
            <person name="Palma L."/>
            <person name="Ormskirk M."/>
            <person name="Cox M.O."/>
        </authorList>
    </citation>
    <scope>NUCLEOTIDE SEQUENCE [LARGE SCALE GENOMIC DNA]</scope>
    <source>
        <strain evidence="2 3">1821L</strain>
    </source>
</reference>
<feature type="signal peptide" evidence="1">
    <location>
        <begin position="1"/>
        <end position="19"/>
    </location>
</feature>
<protein>
    <recommendedName>
        <fullName evidence="4">Lipoprotein</fullName>
    </recommendedName>
</protein>
<dbReference type="AlphaFoldDB" id="A0A518VAP8"/>
<accession>A0A518VAP8</accession>
<dbReference type="Proteomes" id="UP000319432">
    <property type="component" value="Chromosome"/>
</dbReference>
<dbReference type="InterPro" id="IPR021459">
    <property type="entry name" value="GH101-related"/>
</dbReference>
<evidence type="ECO:0000313" key="2">
    <source>
        <dbReference type="EMBL" id="QDX94043.1"/>
    </source>
</evidence>
<keyword evidence="1" id="KW-0732">Signal</keyword>
<dbReference type="OrthoDB" id="2496946at2"/>
<name>A0A518VAP8_BRELA</name>
<keyword evidence="3" id="KW-1185">Reference proteome</keyword>
<evidence type="ECO:0008006" key="4">
    <source>
        <dbReference type="Google" id="ProtNLM"/>
    </source>
</evidence>
<dbReference type="PROSITE" id="PS51257">
    <property type="entry name" value="PROKAR_LIPOPROTEIN"/>
    <property type="match status" value="1"/>
</dbReference>
<evidence type="ECO:0000256" key="1">
    <source>
        <dbReference type="SAM" id="SignalP"/>
    </source>
</evidence>
<sequence>MKKQTYLMFPLFASLLVTGCGPVASGNVSGTTPQSIQAIAAYKSFSFDVDPETFEVWVIKDGVKERVSEPIAKQKVTDLTKTADAVSWTYPDQHVKVELTKGKTDLHVTIISTAQDANHFTWPTVQADSYMVPIGEGKYIPSKDNNWKSFLKEKELSFTQDFSMRFFASNKQKYTIMYVADHMFNSDISFMVEPQIRFSFTHSFPRIHSKKEYGFRIFVTDNDPVSIASIYKKQISDEGGNVTLAEKAKSNSNIEKLYGAPHIYLWDKSFISDSNIKWPQLKNTMKADTFAWIKNLASTKLEMGKEAVAELEKVRNQDYADKYQKRVITQMFNELLKLREFYNPTVFKTLNDPAKAFVAKGVNQLKERDLYELNKQLLKSVLGQAADEVNKWAVDKNSDLLADMHKAGIQKAWIGLPDWSSAYINPDMVKEANELGYLIGPYDSYHSIHEKEDKEWRTAYFADNQNLYNNATITNQNGKKIGGFLQRGRKLNPTLSLPSVEQRLKEIMSNEVVFNSWFIDCDATGEIFDDYTPGHETTQEQDVKARMDRMAYIRDQHKMVIGSEGGNDLASKTIAYAHGIETPVIAWGDKDMNDKTSKYYIGAYYSPDGGVAPRQGKAVPIKELYKHIYLDPAYTLPFYKLVYNNSVITTHHWEWGSLKVQDEAHNRMMYEILYNVPPLYHLDKNKWAEDKAVITKHLAVWTPFHEKAVTREMTDYKILSQDRQVQMTAYGDDLKVIANFSKQDFTYEGKFVKASSLIILDADKEIVYQ</sequence>
<organism evidence="2 3">
    <name type="scientific">Brevibacillus laterosporus</name>
    <name type="common">Bacillus laterosporus</name>
    <dbReference type="NCBI Taxonomy" id="1465"/>
    <lineage>
        <taxon>Bacteria</taxon>
        <taxon>Bacillati</taxon>
        <taxon>Bacillota</taxon>
        <taxon>Bacilli</taxon>
        <taxon>Bacillales</taxon>
        <taxon>Paenibacillaceae</taxon>
        <taxon>Brevibacillus</taxon>
    </lineage>
</organism>
<gene>
    <name evidence="2" type="ORF">EEL30_18140</name>
</gene>
<evidence type="ECO:0000313" key="3">
    <source>
        <dbReference type="Proteomes" id="UP000319432"/>
    </source>
</evidence>